<dbReference type="InterPro" id="IPR050412">
    <property type="entry name" value="Ig-like_Receptors_ImmuneReg"/>
</dbReference>
<name>A0A2Y9RF91_TRIMA</name>
<dbReference type="PANTHER" id="PTHR11738">
    <property type="entry name" value="MHC CLASS I NK CELL RECEPTOR"/>
    <property type="match status" value="1"/>
</dbReference>
<dbReference type="KEGG" id="tmu:111821494"/>
<evidence type="ECO:0000256" key="8">
    <source>
        <dbReference type="ARBA" id="ARBA00023136"/>
    </source>
</evidence>
<keyword evidence="12" id="KW-0393">Immunoglobulin domain</keyword>
<keyword evidence="7 16" id="KW-1133">Transmembrane helix</keyword>
<evidence type="ECO:0000256" key="11">
    <source>
        <dbReference type="ARBA" id="ARBA00023180"/>
    </source>
</evidence>
<feature type="region of interest" description="Disordered" evidence="15">
    <location>
        <begin position="290"/>
        <end position="315"/>
    </location>
</feature>
<dbReference type="SMART" id="SM00409">
    <property type="entry name" value="IG"/>
    <property type="match status" value="2"/>
</dbReference>
<dbReference type="STRING" id="127582.A0A2Y9RF91"/>
<dbReference type="GO" id="GO:0002764">
    <property type="term" value="P:immune response-regulating signaling pathway"/>
    <property type="evidence" value="ECO:0007669"/>
    <property type="project" value="TreeGrafter"/>
</dbReference>
<evidence type="ECO:0000256" key="5">
    <source>
        <dbReference type="ARBA" id="ARBA00022729"/>
    </source>
</evidence>
<feature type="domain" description="Immunoglobulin" evidence="18">
    <location>
        <begin position="34"/>
        <end position="118"/>
    </location>
</feature>
<evidence type="ECO:0000256" key="14">
    <source>
        <dbReference type="ARBA" id="ARBA00041225"/>
    </source>
</evidence>
<keyword evidence="10 20" id="KW-0675">Receptor</keyword>
<evidence type="ECO:0000256" key="4">
    <source>
        <dbReference type="ARBA" id="ARBA00022692"/>
    </source>
</evidence>
<keyword evidence="8 16" id="KW-0472">Membrane</keyword>
<dbReference type="Gene3D" id="2.60.40.10">
    <property type="entry name" value="Immunoglobulins"/>
    <property type="match status" value="2"/>
</dbReference>
<evidence type="ECO:0000256" key="3">
    <source>
        <dbReference type="ARBA" id="ARBA00022475"/>
    </source>
</evidence>
<dbReference type="GO" id="GO:0005886">
    <property type="term" value="C:plasma membrane"/>
    <property type="evidence" value="ECO:0007669"/>
    <property type="project" value="UniProtKB-SubCell"/>
</dbReference>
<keyword evidence="19" id="KW-1185">Reference proteome</keyword>
<comment type="similarity">
    <text evidence="2">Belongs to the natural cytotoxicity receptor (NCR) family.</text>
</comment>
<evidence type="ECO:0000256" key="15">
    <source>
        <dbReference type="SAM" id="MobiDB-lite"/>
    </source>
</evidence>
<evidence type="ECO:0000256" key="2">
    <source>
        <dbReference type="ARBA" id="ARBA00006531"/>
    </source>
</evidence>
<reference evidence="20" key="1">
    <citation type="submission" date="2025-08" db="UniProtKB">
        <authorList>
            <consortium name="RefSeq"/>
        </authorList>
    </citation>
    <scope>IDENTIFICATION</scope>
</reference>
<evidence type="ECO:0000256" key="17">
    <source>
        <dbReference type="SAM" id="SignalP"/>
    </source>
</evidence>
<dbReference type="GeneID" id="111821494"/>
<feature type="transmembrane region" description="Helical" evidence="16">
    <location>
        <begin position="258"/>
        <end position="280"/>
    </location>
</feature>
<keyword evidence="6" id="KW-0677">Repeat</keyword>
<feature type="signal peptide" evidence="17">
    <location>
        <begin position="1"/>
        <end position="21"/>
    </location>
</feature>
<evidence type="ECO:0000256" key="10">
    <source>
        <dbReference type="ARBA" id="ARBA00023170"/>
    </source>
</evidence>
<evidence type="ECO:0000313" key="19">
    <source>
        <dbReference type="Proteomes" id="UP000248480"/>
    </source>
</evidence>
<dbReference type="Pfam" id="PF13895">
    <property type="entry name" value="Ig_2"/>
    <property type="match status" value="1"/>
</dbReference>
<dbReference type="InterPro" id="IPR003599">
    <property type="entry name" value="Ig_sub"/>
</dbReference>
<dbReference type="PANTHER" id="PTHR11738:SF14">
    <property type="entry name" value="NATURAL CYTOTOXICITY TRIGGERING RECEPTOR 1"/>
    <property type="match status" value="1"/>
</dbReference>
<evidence type="ECO:0000256" key="7">
    <source>
        <dbReference type="ARBA" id="ARBA00022989"/>
    </source>
</evidence>
<evidence type="ECO:0000256" key="6">
    <source>
        <dbReference type="ARBA" id="ARBA00022737"/>
    </source>
</evidence>
<dbReference type="InParanoid" id="A0A2Y9RF91"/>
<dbReference type="FunCoup" id="A0A2Y9RF91">
    <property type="interactions" value="106"/>
</dbReference>
<keyword evidence="3" id="KW-1003">Cell membrane</keyword>
<evidence type="ECO:0000313" key="20">
    <source>
        <dbReference type="RefSeq" id="XP_023592136.1"/>
    </source>
</evidence>
<accession>A0A2Y9RF91</accession>
<organism evidence="19 20">
    <name type="scientific">Trichechus manatus latirostris</name>
    <name type="common">Florida manatee</name>
    <dbReference type="NCBI Taxonomy" id="127582"/>
    <lineage>
        <taxon>Eukaryota</taxon>
        <taxon>Metazoa</taxon>
        <taxon>Chordata</taxon>
        <taxon>Craniata</taxon>
        <taxon>Vertebrata</taxon>
        <taxon>Euteleostomi</taxon>
        <taxon>Mammalia</taxon>
        <taxon>Eutheria</taxon>
        <taxon>Afrotheria</taxon>
        <taxon>Sirenia</taxon>
        <taxon>Trichechidae</taxon>
        <taxon>Trichechus</taxon>
    </lineage>
</organism>
<feature type="chain" id="PRO_5016019799" description="Natural cytotoxicity triggering receptor 1" evidence="17">
    <location>
        <begin position="22"/>
        <end position="315"/>
    </location>
</feature>
<sequence>MPSTLTALLCLGLCLSQMISSQKYTLMKPIIWAKPNSIIPKGNPVTIWCKGIHEAIEYHLLFKGQLSALERQKSHGLMNKVRFPIPAMTLHTAGRYNCIYLSGELWSKPSDPLDLVVTGMYDIPTLSVQPGPEVVSGENVTFHCHLETATNTFFLLKEGRSSRPQQRYGKNQADFFMGPMTPAHRGTYRCFGSYNDFAWSLPSEPVKLLVTGSIGDTSFAPTEPNSYDGEDSWDVYPSTTKTGFQKELTFWDHTAQNLFRIGMAVLILVSIAGLLVMDWLSRKRTQERAIRASSGNAGEGSEHKDPSTNDQEMQC</sequence>
<gene>
    <name evidence="20" type="primary">NCR1</name>
</gene>
<dbReference type="RefSeq" id="XP_023592136.1">
    <property type="nucleotide sequence ID" value="XM_023736368.1"/>
</dbReference>
<evidence type="ECO:0000256" key="1">
    <source>
        <dbReference type="ARBA" id="ARBA00004251"/>
    </source>
</evidence>
<keyword evidence="5 17" id="KW-0732">Signal</keyword>
<dbReference type="FunFam" id="2.60.40.10:FF:000049">
    <property type="entry name" value="Leukocyte immunoglobulin-like receptor subfamily B member 1"/>
    <property type="match status" value="2"/>
</dbReference>
<proteinExistence type="inferred from homology"/>
<evidence type="ECO:0000256" key="13">
    <source>
        <dbReference type="ARBA" id="ARBA00040484"/>
    </source>
</evidence>
<evidence type="ECO:0000259" key="18">
    <source>
        <dbReference type="SMART" id="SM00409"/>
    </source>
</evidence>
<keyword evidence="9" id="KW-1015">Disulfide bond</keyword>
<dbReference type="CTD" id="9437"/>
<evidence type="ECO:0000256" key="12">
    <source>
        <dbReference type="ARBA" id="ARBA00023319"/>
    </source>
</evidence>
<evidence type="ECO:0000256" key="16">
    <source>
        <dbReference type="SAM" id="Phobius"/>
    </source>
</evidence>
<dbReference type="Proteomes" id="UP000248480">
    <property type="component" value="Unplaced"/>
</dbReference>
<evidence type="ECO:0000256" key="9">
    <source>
        <dbReference type="ARBA" id="ARBA00023157"/>
    </source>
</evidence>
<dbReference type="InterPro" id="IPR036179">
    <property type="entry name" value="Ig-like_dom_sf"/>
</dbReference>
<protein>
    <recommendedName>
        <fullName evidence="13">Natural cytotoxicity triggering receptor 1</fullName>
    </recommendedName>
    <alternativeName>
        <fullName evidence="14">Natural killer cell p46-related protein</fullName>
    </alternativeName>
</protein>
<feature type="domain" description="Immunoglobulin" evidence="18">
    <location>
        <begin position="129"/>
        <end position="211"/>
    </location>
</feature>
<dbReference type="AlphaFoldDB" id="A0A2Y9RF91"/>
<dbReference type="SUPFAM" id="SSF48726">
    <property type="entry name" value="Immunoglobulin"/>
    <property type="match status" value="2"/>
</dbReference>
<dbReference type="Pfam" id="PF13927">
    <property type="entry name" value="Ig_3"/>
    <property type="match status" value="1"/>
</dbReference>
<keyword evidence="11" id="KW-0325">Glycoprotein</keyword>
<keyword evidence="4 16" id="KW-0812">Transmembrane</keyword>
<comment type="subcellular location">
    <subcellularLocation>
        <location evidence="1">Cell membrane</location>
        <topology evidence="1">Single-pass type I membrane protein</topology>
    </subcellularLocation>
</comment>
<dbReference type="InterPro" id="IPR013783">
    <property type="entry name" value="Ig-like_fold"/>
</dbReference>